<dbReference type="InParanoid" id="G4TWQ7"/>
<feature type="compositionally biased region" description="Acidic residues" evidence="1">
    <location>
        <begin position="15"/>
        <end position="29"/>
    </location>
</feature>
<dbReference type="HOGENOM" id="CLU_3175596_0_0_1"/>
<keyword evidence="3" id="KW-1185">Reference proteome</keyword>
<protein>
    <submittedName>
        <fullName evidence="2">Uncharacterized protein</fullName>
    </submittedName>
</protein>
<evidence type="ECO:0000313" key="3">
    <source>
        <dbReference type="Proteomes" id="UP000007148"/>
    </source>
</evidence>
<organism evidence="2 3">
    <name type="scientific">Serendipita indica (strain DSM 11827)</name>
    <name type="common">Root endophyte fungus</name>
    <name type="synonym">Piriformospora indica</name>
    <dbReference type="NCBI Taxonomy" id="1109443"/>
    <lineage>
        <taxon>Eukaryota</taxon>
        <taxon>Fungi</taxon>
        <taxon>Dikarya</taxon>
        <taxon>Basidiomycota</taxon>
        <taxon>Agaricomycotina</taxon>
        <taxon>Agaricomycetes</taxon>
        <taxon>Sebacinales</taxon>
        <taxon>Serendipitaceae</taxon>
        <taxon>Serendipita</taxon>
    </lineage>
</organism>
<feature type="region of interest" description="Disordered" evidence="1">
    <location>
        <begin position="1"/>
        <end position="47"/>
    </location>
</feature>
<dbReference type="AlphaFoldDB" id="G4TWQ7"/>
<proteinExistence type="predicted"/>
<comment type="caution">
    <text evidence="2">The sequence shown here is derived from an EMBL/GenBank/DDBJ whole genome shotgun (WGS) entry which is preliminary data.</text>
</comment>
<evidence type="ECO:0000256" key="1">
    <source>
        <dbReference type="SAM" id="MobiDB-lite"/>
    </source>
</evidence>
<gene>
    <name evidence="2" type="ORF">PIIN_09740</name>
</gene>
<dbReference type="EMBL" id="CAFZ01000512">
    <property type="protein sequence ID" value="CCA75750.1"/>
    <property type="molecule type" value="Genomic_DNA"/>
</dbReference>
<evidence type="ECO:0000313" key="2">
    <source>
        <dbReference type="EMBL" id="CCA75750.1"/>
    </source>
</evidence>
<name>G4TWQ7_SERID</name>
<sequence length="47" mass="5320">MGSNVSKGSRKTFEESPENSQEDSPEDSQEVYRGASSSRERKRARIE</sequence>
<dbReference type="Proteomes" id="UP000007148">
    <property type="component" value="Unassembled WGS sequence"/>
</dbReference>
<reference evidence="2 3" key="1">
    <citation type="journal article" date="2011" name="PLoS Pathog.">
        <title>Endophytic Life Strategies Decoded by Genome and Transcriptome Analyses of the Mutualistic Root Symbiont Piriformospora indica.</title>
        <authorList>
            <person name="Zuccaro A."/>
            <person name="Lahrmann U."/>
            <person name="Guldener U."/>
            <person name="Langen G."/>
            <person name="Pfiffi S."/>
            <person name="Biedenkopf D."/>
            <person name="Wong P."/>
            <person name="Samans B."/>
            <person name="Grimm C."/>
            <person name="Basiewicz M."/>
            <person name="Murat C."/>
            <person name="Martin F."/>
            <person name="Kogel K.H."/>
        </authorList>
    </citation>
    <scope>NUCLEOTIDE SEQUENCE [LARGE SCALE GENOMIC DNA]</scope>
    <source>
        <strain evidence="2 3">DSM 11827</strain>
    </source>
</reference>
<accession>G4TWQ7</accession>